<sequence>MAGYRCLERGDARLDSSLPRPVAVLLLECLLLGVIAGARCQPQCSGSPFFRYLILSIHVSEVGDVVCLLQVTAITN</sequence>
<keyword evidence="3" id="KW-1185">Reference proteome</keyword>
<evidence type="ECO:0000313" key="3">
    <source>
        <dbReference type="Proteomes" id="UP001285908"/>
    </source>
</evidence>
<dbReference type="GeneID" id="87875523"/>
<protein>
    <recommendedName>
        <fullName evidence="4">Secreted protein</fullName>
    </recommendedName>
</protein>
<evidence type="ECO:0008006" key="4">
    <source>
        <dbReference type="Google" id="ProtNLM"/>
    </source>
</evidence>
<proteinExistence type="predicted"/>
<gene>
    <name evidence="2" type="ORF">B0T23DRAFT_390813</name>
</gene>
<organism evidence="2 3">
    <name type="scientific">Neurospora hispaniola</name>
    <dbReference type="NCBI Taxonomy" id="588809"/>
    <lineage>
        <taxon>Eukaryota</taxon>
        <taxon>Fungi</taxon>
        <taxon>Dikarya</taxon>
        <taxon>Ascomycota</taxon>
        <taxon>Pezizomycotina</taxon>
        <taxon>Sordariomycetes</taxon>
        <taxon>Sordariomycetidae</taxon>
        <taxon>Sordariales</taxon>
        <taxon>Sordariaceae</taxon>
        <taxon>Neurospora</taxon>
    </lineage>
</organism>
<reference evidence="2 3" key="1">
    <citation type="journal article" date="2023" name="Mol. Phylogenet. Evol.">
        <title>Genome-scale phylogeny and comparative genomics of the fungal order Sordariales.</title>
        <authorList>
            <person name="Hensen N."/>
            <person name="Bonometti L."/>
            <person name="Westerberg I."/>
            <person name="Brannstrom I.O."/>
            <person name="Guillou S."/>
            <person name="Cros-Aarteil S."/>
            <person name="Calhoun S."/>
            <person name="Haridas S."/>
            <person name="Kuo A."/>
            <person name="Mondo S."/>
            <person name="Pangilinan J."/>
            <person name="Riley R."/>
            <person name="LaButti K."/>
            <person name="Andreopoulos B."/>
            <person name="Lipzen A."/>
            <person name="Chen C."/>
            <person name="Yan M."/>
            <person name="Daum C."/>
            <person name="Ng V."/>
            <person name="Clum A."/>
            <person name="Steindorff A."/>
            <person name="Ohm R.A."/>
            <person name="Martin F."/>
            <person name="Silar P."/>
            <person name="Natvig D.O."/>
            <person name="Lalanne C."/>
            <person name="Gautier V."/>
            <person name="Ament-Velasquez S.L."/>
            <person name="Kruys A."/>
            <person name="Hutchinson M.I."/>
            <person name="Powell A.J."/>
            <person name="Barry K."/>
            <person name="Miller A.N."/>
            <person name="Grigoriev I.V."/>
            <person name="Debuchy R."/>
            <person name="Gladieux P."/>
            <person name="Hiltunen Thoren M."/>
            <person name="Johannesson H."/>
        </authorList>
    </citation>
    <scope>NUCLEOTIDE SEQUENCE [LARGE SCALE GENOMIC DNA]</scope>
    <source>
        <strain evidence="2 3">FGSC 10403</strain>
    </source>
</reference>
<feature type="chain" id="PRO_5042566007" description="Secreted protein" evidence="1">
    <location>
        <begin position="41"/>
        <end position="76"/>
    </location>
</feature>
<comment type="caution">
    <text evidence="2">The sequence shown here is derived from an EMBL/GenBank/DDBJ whole genome shotgun (WGS) entry which is preliminary data.</text>
</comment>
<accession>A0AAJ0HY34</accession>
<name>A0AAJ0HY34_9PEZI</name>
<feature type="signal peptide" evidence="1">
    <location>
        <begin position="1"/>
        <end position="40"/>
    </location>
</feature>
<dbReference type="Proteomes" id="UP001285908">
    <property type="component" value="Unassembled WGS sequence"/>
</dbReference>
<evidence type="ECO:0000313" key="2">
    <source>
        <dbReference type="EMBL" id="KAK3484926.1"/>
    </source>
</evidence>
<evidence type="ECO:0000256" key="1">
    <source>
        <dbReference type="SAM" id="SignalP"/>
    </source>
</evidence>
<dbReference type="RefSeq" id="XP_062687952.1">
    <property type="nucleotide sequence ID" value="XM_062837901.1"/>
</dbReference>
<dbReference type="EMBL" id="JAULSX010000012">
    <property type="protein sequence ID" value="KAK3484926.1"/>
    <property type="molecule type" value="Genomic_DNA"/>
</dbReference>
<dbReference type="AlphaFoldDB" id="A0AAJ0HY34"/>
<keyword evidence="1" id="KW-0732">Signal</keyword>